<reference evidence="1" key="1">
    <citation type="submission" date="2020-05" db="EMBL/GenBank/DDBJ databases">
        <authorList>
            <person name="Chiriac C."/>
            <person name="Salcher M."/>
            <person name="Ghai R."/>
            <person name="Kavagutti S V."/>
        </authorList>
    </citation>
    <scope>NUCLEOTIDE SEQUENCE</scope>
</reference>
<dbReference type="AlphaFoldDB" id="A0A6J6BSC9"/>
<evidence type="ECO:0000313" key="1">
    <source>
        <dbReference type="EMBL" id="CAB4542070.1"/>
    </source>
</evidence>
<organism evidence="1">
    <name type="scientific">freshwater metagenome</name>
    <dbReference type="NCBI Taxonomy" id="449393"/>
    <lineage>
        <taxon>unclassified sequences</taxon>
        <taxon>metagenomes</taxon>
        <taxon>ecological metagenomes</taxon>
    </lineage>
</organism>
<protein>
    <submittedName>
        <fullName evidence="1">Unannotated protein</fullName>
    </submittedName>
</protein>
<dbReference type="EMBL" id="CAEZSF010000099">
    <property type="protein sequence ID" value="CAB4542070.1"/>
    <property type="molecule type" value="Genomic_DNA"/>
</dbReference>
<proteinExistence type="predicted"/>
<sequence>MGPNGQHLQLEVKSKAIIVASGDFAYEPVPQPDFLSGTLPIHVQGLPWLVSWTEAHNQLSAALRNDGGNFDQLTGDVLTSAAFVFGALKAGLLLNNAVIDQFDRLVEQYSQM</sequence>
<accession>A0A6J6BSC9</accession>
<name>A0A6J6BSC9_9ZZZZ</name>
<gene>
    <name evidence="1" type="ORF">UFOPK1358_01084</name>
</gene>